<proteinExistence type="predicted"/>
<evidence type="ECO:0000313" key="1">
    <source>
        <dbReference type="EMBL" id="KAI3819583.1"/>
    </source>
</evidence>
<keyword evidence="2" id="KW-1185">Reference proteome</keyword>
<evidence type="ECO:0000313" key="2">
    <source>
        <dbReference type="Proteomes" id="UP001056120"/>
    </source>
</evidence>
<reference evidence="2" key="1">
    <citation type="journal article" date="2022" name="Mol. Ecol. Resour.">
        <title>The genomes of chicory, endive, great burdock and yacon provide insights into Asteraceae palaeo-polyploidization history and plant inulin production.</title>
        <authorList>
            <person name="Fan W."/>
            <person name="Wang S."/>
            <person name="Wang H."/>
            <person name="Wang A."/>
            <person name="Jiang F."/>
            <person name="Liu H."/>
            <person name="Zhao H."/>
            <person name="Xu D."/>
            <person name="Zhang Y."/>
        </authorList>
    </citation>
    <scope>NUCLEOTIDE SEQUENCE [LARGE SCALE GENOMIC DNA]</scope>
    <source>
        <strain evidence="2">cv. Yunnan</strain>
    </source>
</reference>
<accession>A0ACB9JI13</accession>
<sequence>MLAYSVTTCLPKVYKIWVAPVKCNTSFDLVAFMHITVSHDYRVRFVPGLPEASLIKSLRMAVKAMKKMEDPLSRVQFDGVAP</sequence>
<comment type="caution">
    <text evidence="1">The sequence shown here is derived from an EMBL/GenBank/DDBJ whole genome shotgun (WGS) entry which is preliminary data.</text>
</comment>
<reference evidence="1 2" key="2">
    <citation type="journal article" date="2022" name="Mol. Ecol. Resour.">
        <title>The genomes of chicory, endive, great burdock and yacon provide insights into Asteraceae paleo-polyploidization history and plant inulin production.</title>
        <authorList>
            <person name="Fan W."/>
            <person name="Wang S."/>
            <person name="Wang H."/>
            <person name="Wang A."/>
            <person name="Jiang F."/>
            <person name="Liu H."/>
            <person name="Zhao H."/>
            <person name="Xu D."/>
            <person name="Zhang Y."/>
        </authorList>
    </citation>
    <scope>NUCLEOTIDE SEQUENCE [LARGE SCALE GENOMIC DNA]</scope>
    <source>
        <strain evidence="2">cv. Yunnan</strain>
        <tissue evidence="1">Leaves</tissue>
    </source>
</reference>
<dbReference type="EMBL" id="CM042021">
    <property type="protein sequence ID" value="KAI3819583.1"/>
    <property type="molecule type" value="Genomic_DNA"/>
</dbReference>
<dbReference type="Proteomes" id="UP001056120">
    <property type="component" value="Linkage Group LG04"/>
</dbReference>
<gene>
    <name evidence="1" type="ORF">L1987_13424</name>
</gene>
<name>A0ACB9JI13_9ASTR</name>
<protein>
    <submittedName>
        <fullName evidence="1">Uncharacterized protein</fullName>
    </submittedName>
</protein>
<organism evidence="1 2">
    <name type="scientific">Smallanthus sonchifolius</name>
    <dbReference type="NCBI Taxonomy" id="185202"/>
    <lineage>
        <taxon>Eukaryota</taxon>
        <taxon>Viridiplantae</taxon>
        <taxon>Streptophyta</taxon>
        <taxon>Embryophyta</taxon>
        <taxon>Tracheophyta</taxon>
        <taxon>Spermatophyta</taxon>
        <taxon>Magnoliopsida</taxon>
        <taxon>eudicotyledons</taxon>
        <taxon>Gunneridae</taxon>
        <taxon>Pentapetalae</taxon>
        <taxon>asterids</taxon>
        <taxon>campanulids</taxon>
        <taxon>Asterales</taxon>
        <taxon>Asteraceae</taxon>
        <taxon>Asteroideae</taxon>
        <taxon>Heliantheae alliance</taxon>
        <taxon>Millerieae</taxon>
        <taxon>Smallanthus</taxon>
    </lineage>
</organism>